<evidence type="ECO:0000313" key="12">
    <source>
        <dbReference type="Proteomes" id="UP000887566"/>
    </source>
</evidence>
<dbReference type="PANTHER" id="PTHR22762">
    <property type="entry name" value="ALPHA-GLUCOSIDASE"/>
    <property type="match status" value="1"/>
</dbReference>
<dbReference type="Pfam" id="PF01055">
    <property type="entry name" value="Glyco_hydro_31_2nd"/>
    <property type="match status" value="1"/>
</dbReference>
<dbReference type="WBParaSite" id="PSAMB.scaffold11557size3268.g34239.t1">
    <property type="protein sequence ID" value="PSAMB.scaffold11557size3268.g34239.t1"/>
    <property type="gene ID" value="PSAMB.scaffold11557size3268.g34239"/>
</dbReference>
<dbReference type="SUPFAM" id="SSF51011">
    <property type="entry name" value="Glycosyl hydrolase domain"/>
    <property type="match status" value="1"/>
</dbReference>
<evidence type="ECO:0000256" key="3">
    <source>
        <dbReference type="ARBA" id="ARBA00022801"/>
    </source>
</evidence>
<dbReference type="SMART" id="SM00018">
    <property type="entry name" value="PD"/>
    <property type="match status" value="1"/>
</dbReference>
<dbReference type="InterPro" id="IPR000322">
    <property type="entry name" value="Glyco_hydro_31_TIM"/>
</dbReference>
<feature type="chain" id="PRO_5037018849" evidence="10">
    <location>
        <begin position="23"/>
        <end position="890"/>
    </location>
</feature>
<evidence type="ECO:0000256" key="6">
    <source>
        <dbReference type="ARBA" id="ARBA00023180"/>
    </source>
</evidence>
<evidence type="ECO:0000256" key="10">
    <source>
        <dbReference type="SAM" id="SignalP"/>
    </source>
</evidence>
<keyword evidence="12" id="KW-1185">Reference proteome</keyword>
<comment type="caution">
    <text evidence="8">Lacks conserved residue(s) required for the propagation of feature annotation.</text>
</comment>
<evidence type="ECO:0000259" key="11">
    <source>
        <dbReference type="PROSITE" id="PS51448"/>
    </source>
</evidence>
<dbReference type="CDD" id="cd06602">
    <property type="entry name" value="GH31_MGAM_SI_GAA"/>
    <property type="match status" value="1"/>
</dbReference>
<name>A0A914UQC7_9BILA</name>
<dbReference type="InterPro" id="IPR017853">
    <property type="entry name" value="GH"/>
</dbReference>
<proteinExistence type="inferred from homology"/>
<dbReference type="InterPro" id="IPR011013">
    <property type="entry name" value="Gal_mutarotase_sf_dom"/>
</dbReference>
<dbReference type="SUPFAM" id="SSF74650">
    <property type="entry name" value="Galactose mutarotase-like"/>
    <property type="match status" value="1"/>
</dbReference>
<feature type="disulfide bond" evidence="8">
    <location>
        <begin position="40"/>
        <end position="57"/>
    </location>
</feature>
<dbReference type="Gene3D" id="4.10.110.10">
    <property type="entry name" value="Spasmolytic Protein, domain 1"/>
    <property type="match status" value="1"/>
</dbReference>
<dbReference type="PANTHER" id="PTHR22762:SF131">
    <property type="entry name" value="GLYCOSIDE HYDROLASE FAMILY 31 N-TERMINAL DOMAIN-CONTAINING PROTEIN"/>
    <property type="match status" value="1"/>
</dbReference>
<keyword evidence="10" id="KW-0732">Signal</keyword>
<evidence type="ECO:0000256" key="1">
    <source>
        <dbReference type="ARBA" id="ARBA00004370"/>
    </source>
</evidence>
<dbReference type="InterPro" id="IPR030458">
    <property type="entry name" value="Glyco_hydro_31_AS"/>
</dbReference>
<dbReference type="AlphaFoldDB" id="A0A914UQC7"/>
<organism evidence="12 13">
    <name type="scientific">Plectus sambesii</name>
    <dbReference type="NCBI Taxonomy" id="2011161"/>
    <lineage>
        <taxon>Eukaryota</taxon>
        <taxon>Metazoa</taxon>
        <taxon>Ecdysozoa</taxon>
        <taxon>Nematoda</taxon>
        <taxon>Chromadorea</taxon>
        <taxon>Plectida</taxon>
        <taxon>Plectina</taxon>
        <taxon>Plectoidea</taxon>
        <taxon>Plectidae</taxon>
        <taxon>Plectus</taxon>
    </lineage>
</organism>
<dbReference type="InterPro" id="IPR048395">
    <property type="entry name" value="Glyco_hydro_31_C"/>
</dbReference>
<evidence type="ECO:0000256" key="2">
    <source>
        <dbReference type="ARBA" id="ARBA00007806"/>
    </source>
</evidence>
<reference evidence="13" key="1">
    <citation type="submission" date="2022-11" db="UniProtKB">
        <authorList>
            <consortium name="WormBaseParasite"/>
        </authorList>
    </citation>
    <scope>IDENTIFICATION</scope>
</reference>
<keyword evidence="5 8" id="KW-1015">Disulfide bond</keyword>
<dbReference type="Gene3D" id="3.20.20.80">
    <property type="entry name" value="Glycosidases"/>
    <property type="match status" value="1"/>
</dbReference>
<feature type="domain" description="P-type" evidence="11">
    <location>
        <begin position="17"/>
        <end position="61"/>
    </location>
</feature>
<evidence type="ECO:0000256" key="5">
    <source>
        <dbReference type="ARBA" id="ARBA00023157"/>
    </source>
</evidence>
<sequence>MQRFLLLLAVFASLFIAQTVAAYEIRIDCHPDPGASEKNCEQRGCIWLPGPDHVPWCIFNATKPWDFSGYDGISYEQKENFISLLLKRRPTPTLFGNDEEYIRVNISTVRQAHPTNGRQHSNRHVVRIQFSARRIDGLELEPEAMDPMPCTLTFHPKNVVYAVNIQVRPFGYWITAGKKDNIVFDTTNLPGFTYSRQFLQMTARMPTENVYGLGEQFHTQLRQNFNWQRLSLFAKDQAPVSNMNLYGAQPFYLGLDIENAPYGVFLNNVHPMDVFLQPDPELMTFRVIGGDLDLYVFAGFDRPDQVVSEYTALIGRPMMPPMWGLGYQLCRYGYSNLSYLQQVYQRNRNAKIPQDVQYIDIDYMDSRKDFTFDKKRFAGLPQFVQNGLHSEGRKLVLITDPGISTDSDYRPYTDGLAKDVFIKDARTNRPLISKVWPGETVFPDFVSHPDVYDWWRGCLSQFHSELSYDGVWLDMNEPATFVDGSTTGCANNSLNYPPYIPVTYKPFFWTTICLDAHHHSGIHYEHHNVYGHFEAIHTNRALQTVFPGKRPFLVTRSSAPGTGKYSAHWMGDTFSTWESLNQSIVALLEFNMFGIPWAGSDICGFNGDTTQELCLRWSQLGAFYPFSRNHNEIDSKVEQDPAAWPKNTTDAIRNALLIRYSLLPYLYTLFYKAHNTGATVVKPMFFEFPHDPVTHNMHDQFLWGGHLLIVPILAPFTTSRSAYFPKGYWYNVNDGMKQVDSPEKNRWVTLEIPKDSIGLFVRAGCIIPWQHPGESVQLQRKNSFGLTVALAPGEHATGELYWDDGESLVVGSDTSCIVKFQASSSNGTLLLLPKSTGCEQLPLLQVIIITGVTNNVGKVAVNGILVDKKYVSFSSDTHTLTILRASIDMT</sequence>
<evidence type="ECO:0000256" key="4">
    <source>
        <dbReference type="ARBA" id="ARBA00023136"/>
    </source>
</evidence>
<keyword evidence="6" id="KW-0325">Glycoprotein</keyword>
<dbReference type="SUPFAM" id="SSF51445">
    <property type="entry name" value="(Trans)glycosidases"/>
    <property type="match status" value="1"/>
</dbReference>
<evidence type="ECO:0000256" key="9">
    <source>
        <dbReference type="RuleBase" id="RU361185"/>
    </source>
</evidence>
<dbReference type="Pfam" id="PF00088">
    <property type="entry name" value="Trefoil"/>
    <property type="match status" value="1"/>
</dbReference>
<dbReference type="GO" id="GO:0005975">
    <property type="term" value="P:carbohydrate metabolic process"/>
    <property type="evidence" value="ECO:0007669"/>
    <property type="project" value="InterPro"/>
</dbReference>
<dbReference type="Proteomes" id="UP000887566">
    <property type="component" value="Unplaced"/>
</dbReference>
<keyword evidence="4" id="KW-0472">Membrane</keyword>
<dbReference type="InterPro" id="IPR025887">
    <property type="entry name" value="Glyco_hydro_31_N_dom"/>
</dbReference>
<evidence type="ECO:0000313" key="13">
    <source>
        <dbReference type="WBParaSite" id="PSAMB.scaffold11557size3268.g34239.t1"/>
    </source>
</evidence>
<dbReference type="CDD" id="cd14752">
    <property type="entry name" value="GH31_N"/>
    <property type="match status" value="1"/>
</dbReference>
<dbReference type="PROSITE" id="PS51448">
    <property type="entry name" value="P_TREFOIL_2"/>
    <property type="match status" value="1"/>
</dbReference>
<evidence type="ECO:0000256" key="7">
    <source>
        <dbReference type="ARBA" id="ARBA00023295"/>
    </source>
</evidence>
<dbReference type="Pfam" id="PF13802">
    <property type="entry name" value="Gal_mutarotas_2"/>
    <property type="match status" value="1"/>
</dbReference>
<dbReference type="InterPro" id="IPR044913">
    <property type="entry name" value="P_trefoil_dom_sf"/>
</dbReference>
<dbReference type="InterPro" id="IPR013780">
    <property type="entry name" value="Glyco_hydro_b"/>
</dbReference>
<dbReference type="GO" id="GO:0016020">
    <property type="term" value="C:membrane"/>
    <property type="evidence" value="ECO:0007669"/>
    <property type="project" value="UniProtKB-SubCell"/>
</dbReference>
<evidence type="ECO:0000256" key="8">
    <source>
        <dbReference type="PROSITE-ProRule" id="PRU00779"/>
    </source>
</evidence>
<comment type="similarity">
    <text evidence="2 9">Belongs to the glycosyl hydrolase 31 family.</text>
</comment>
<dbReference type="PROSITE" id="PS00129">
    <property type="entry name" value="GLYCOSYL_HYDROL_F31_1"/>
    <property type="match status" value="1"/>
</dbReference>
<dbReference type="InterPro" id="IPR000519">
    <property type="entry name" value="P_trefoil_dom"/>
</dbReference>
<comment type="subcellular location">
    <subcellularLocation>
        <location evidence="1">Membrane</location>
    </subcellularLocation>
</comment>
<dbReference type="Pfam" id="PF21365">
    <property type="entry name" value="Glyco_hydro_31_3rd"/>
    <property type="match status" value="1"/>
</dbReference>
<protein>
    <submittedName>
        <fullName evidence="13">P-type domain-containing protein</fullName>
    </submittedName>
</protein>
<dbReference type="GO" id="GO:0030246">
    <property type="term" value="F:carbohydrate binding"/>
    <property type="evidence" value="ECO:0007669"/>
    <property type="project" value="InterPro"/>
</dbReference>
<dbReference type="GO" id="GO:0004558">
    <property type="term" value="F:alpha-1,4-glucosidase activity"/>
    <property type="evidence" value="ECO:0007669"/>
    <property type="project" value="TreeGrafter"/>
</dbReference>
<keyword evidence="7 9" id="KW-0326">Glycosidase</keyword>
<accession>A0A914UQC7</accession>
<dbReference type="CDD" id="cd00111">
    <property type="entry name" value="Trefoil"/>
    <property type="match status" value="1"/>
</dbReference>
<feature type="signal peptide" evidence="10">
    <location>
        <begin position="1"/>
        <end position="22"/>
    </location>
</feature>
<keyword evidence="3 9" id="KW-0378">Hydrolase</keyword>
<dbReference type="Gene3D" id="2.60.40.1180">
    <property type="entry name" value="Golgi alpha-mannosidase II"/>
    <property type="match status" value="2"/>
</dbReference>
<dbReference type="Gene3D" id="2.60.40.1760">
    <property type="entry name" value="glycosyl hydrolase (family 31)"/>
    <property type="match status" value="1"/>
</dbReference>